<accession>A0A641AJQ9</accession>
<dbReference type="EMBL" id="SDPP02000003">
    <property type="protein sequence ID" value="KAA1376081.1"/>
    <property type="molecule type" value="Genomic_DNA"/>
</dbReference>
<dbReference type="RefSeq" id="WP_129183770.1">
    <property type="nucleotide sequence ID" value="NZ_JAGIOG010000001.1"/>
</dbReference>
<feature type="transmembrane region" description="Helical" evidence="1">
    <location>
        <begin position="152"/>
        <end position="173"/>
    </location>
</feature>
<comment type="caution">
    <text evidence="2">The sequence shown here is derived from an EMBL/GenBank/DDBJ whole genome shotgun (WGS) entry which is preliminary data.</text>
</comment>
<keyword evidence="1" id="KW-0472">Membrane</keyword>
<keyword evidence="3" id="KW-1185">Reference proteome</keyword>
<organism evidence="2 3">
    <name type="scientific">Aeromicrobium fastidiosum</name>
    <dbReference type="NCBI Taxonomy" id="52699"/>
    <lineage>
        <taxon>Bacteria</taxon>
        <taxon>Bacillati</taxon>
        <taxon>Actinomycetota</taxon>
        <taxon>Actinomycetes</taxon>
        <taxon>Propionibacteriales</taxon>
        <taxon>Nocardioidaceae</taxon>
        <taxon>Aeromicrobium</taxon>
    </lineage>
</organism>
<proteinExistence type="predicted"/>
<keyword evidence="1" id="KW-0812">Transmembrane</keyword>
<feature type="transmembrane region" description="Helical" evidence="1">
    <location>
        <begin position="103"/>
        <end position="121"/>
    </location>
</feature>
<gene>
    <name evidence="2" type="ORF">ESP62_011550</name>
</gene>
<dbReference type="Pfam" id="PF13398">
    <property type="entry name" value="Peptidase_M50B"/>
    <property type="match status" value="1"/>
</dbReference>
<name>A0A641AJQ9_9ACTN</name>
<keyword evidence="1" id="KW-1133">Transmembrane helix</keyword>
<sequence length="226" mass="23710">MPTAGSLDNTWAAAATAALLVVLPPAWSVTRHLVTLVHEAGHASVAVLTGRRLNGIRLHTDTSGLTVSSGRPRGPGMIATAAAGYPAPAALGLVSMVLVENDLTPWALYTGLVTMALMLAFIRNWFGLLVVVVVAAAVALLIWRAPIDVQDFAALTFAWFLLAAAPRACVDLWSHRRRTRTRTSDADVLARLTVLPAAVWNLVFIALTGAALAAAVWLVGLPGSAP</sequence>
<reference evidence="2" key="1">
    <citation type="submission" date="2019-09" db="EMBL/GenBank/DDBJ databases">
        <authorList>
            <person name="Li J."/>
        </authorList>
    </citation>
    <scope>NUCLEOTIDE SEQUENCE [LARGE SCALE GENOMIC DNA]</scope>
    <source>
        <strain evidence="2">NRBC 14897</strain>
    </source>
</reference>
<evidence type="ECO:0000256" key="1">
    <source>
        <dbReference type="SAM" id="Phobius"/>
    </source>
</evidence>
<feature type="transmembrane region" description="Helical" evidence="1">
    <location>
        <begin position="128"/>
        <end position="146"/>
    </location>
</feature>
<dbReference type="InterPro" id="IPR049500">
    <property type="entry name" value="Peptidase_M50B-like"/>
</dbReference>
<dbReference type="OrthoDB" id="5184455at2"/>
<dbReference type="Proteomes" id="UP001515100">
    <property type="component" value="Unassembled WGS sequence"/>
</dbReference>
<dbReference type="AlphaFoldDB" id="A0A641AJQ9"/>
<feature type="transmembrane region" description="Helical" evidence="1">
    <location>
        <begin position="194"/>
        <end position="219"/>
    </location>
</feature>
<protein>
    <submittedName>
        <fullName evidence="2">M50 family metallopeptidase</fullName>
    </submittedName>
</protein>
<evidence type="ECO:0000313" key="3">
    <source>
        <dbReference type="Proteomes" id="UP001515100"/>
    </source>
</evidence>
<evidence type="ECO:0000313" key="2">
    <source>
        <dbReference type="EMBL" id="KAA1376081.1"/>
    </source>
</evidence>